<reference evidence="1" key="1">
    <citation type="journal article" date="2023" name="bioRxiv">
        <title>Improved chromosome-level genome assembly for marigold (Tagetes erecta).</title>
        <authorList>
            <person name="Jiang F."/>
            <person name="Yuan L."/>
            <person name="Wang S."/>
            <person name="Wang H."/>
            <person name="Xu D."/>
            <person name="Wang A."/>
            <person name="Fan W."/>
        </authorList>
    </citation>
    <scope>NUCLEOTIDE SEQUENCE</scope>
    <source>
        <strain evidence="1">WSJ</strain>
        <tissue evidence="1">Leaf</tissue>
    </source>
</reference>
<dbReference type="EMBL" id="JAUHHV010000002">
    <property type="protein sequence ID" value="KAK1432062.1"/>
    <property type="molecule type" value="Genomic_DNA"/>
</dbReference>
<sequence>MNSSYLISYYVSSDVNRSFRPFPYPIYENVIDGVAFMVLPPKSSSSGNQLARKLMTVEVGEETEKAVVFYLAVDFGGLDDFG</sequence>
<evidence type="ECO:0000313" key="2">
    <source>
        <dbReference type="Proteomes" id="UP001229421"/>
    </source>
</evidence>
<accession>A0AAD8P4S7</accession>
<dbReference type="AlphaFoldDB" id="A0AAD8P4S7"/>
<protein>
    <submittedName>
        <fullName evidence="1">Uncharacterized protein</fullName>
    </submittedName>
</protein>
<gene>
    <name evidence="1" type="ORF">QVD17_08952</name>
</gene>
<name>A0AAD8P4S7_TARER</name>
<dbReference type="Proteomes" id="UP001229421">
    <property type="component" value="Unassembled WGS sequence"/>
</dbReference>
<comment type="caution">
    <text evidence="1">The sequence shown here is derived from an EMBL/GenBank/DDBJ whole genome shotgun (WGS) entry which is preliminary data.</text>
</comment>
<organism evidence="1 2">
    <name type="scientific">Tagetes erecta</name>
    <name type="common">African marigold</name>
    <dbReference type="NCBI Taxonomy" id="13708"/>
    <lineage>
        <taxon>Eukaryota</taxon>
        <taxon>Viridiplantae</taxon>
        <taxon>Streptophyta</taxon>
        <taxon>Embryophyta</taxon>
        <taxon>Tracheophyta</taxon>
        <taxon>Spermatophyta</taxon>
        <taxon>Magnoliopsida</taxon>
        <taxon>eudicotyledons</taxon>
        <taxon>Gunneridae</taxon>
        <taxon>Pentapetalae</taxon>
        <taxon>asterids</taxon>
        <taxon>campanulids</taxon>
        <taxon>Asterales</taxon>
        <taxon>Asteraceae</taxon>
        <taxon>Asteroideae</taxon>
        <taxon>Heliantheae alliance</taxon>
        <taxon>Tageteae</taxon>
        <taxon>Tagetes</taxon>
    </lineage>
</organism>
<keyword evidence="2" id="KW-1185">Reference proteome</keyword>
<evidence type="ECO:0000313" key="1">
    <source>
        <dbReference type="EMBL" id="KAK1432062.1"/>
    </source>
</evidence>
<proteinExistence type="predicted"/>